<comment type="caution">
    <text evidence="4">The sequence shown here is derived from an EMBL/GenBank/DDBJ whole genome shotgun (WGS) entry which is preliminary data.</text>
</comment>
<reference evidence="4 5" key="1">
    <citation type="submission" date="2015-12" db="EMBL/GenBank/DDBJ databases">
        <title>Dictyostelia acquired genes for synthesis and detection of signals that induce cell-type specialization by lateral gene transfer from prokaryotes.</title>
        <authorList>
            <person name="Gloeckner G."/>
            <person name="Schaap P."/>
        </authorList>
    </citation>
    <scope>NUCLEOTIDE SEQUENCE [LARGE SCALE GENOMIC DNA]</scope>
    <source>
        <strain evidence="4 5">TK</strain>
    </source>
</reference>
<keyword evidence="5" id="KW-1185">Reference proteome</keyword>
<dbReference type="OrthoDB" id="10039914at2759"/>
<comment type="similarity">
    <text evidence="2">Belongs to the akirin family.</text>
</comment>
<dbReference type="GO" id="GO:0000785">
    <property type="term" value="C:chromatin"/>
    <property type="evidence" value="ECO:0007669"/>
    <property type="project" value="TreeGrafter"/>
</dbReference>
<evidence type="ECO:0000256" key="2">
    <source>
        <dbReference type="ARBA" id="ARBA00005625"/>
    </source>
</evidence>
<sequence length="200" mass="23623">MLKLKRNFDTFTEQQLPYTTPTNNGNLLSSASPGLINNSYNNIIQNRQFQQQVQPQHPQQSLENLNTKKIRPITYNSNTSSSSSAYNEFFTDISQPINKEILDKVKTDDYINNKKQQRNNSNNNILDKSQQQEQQQVKLFTLEQVQEIVKKALEENEIKLRAEYEKIVQQKLIEQYQCFSRYNDDYISKQMRESEFSYMS</sequence>
<dbReference type="EMBL" id="LODT01000009">
    <property type="protein sequence ID" value="KYR01398.1"/>
    <property type="molecule type" value="Genomic_DNA"/>
</dbReference>
<dbReference type="STRING" id="361077.A0A152A587"/>
<accession>A0A152A587</accession>
<organism evidence="4 5">
    <name type="scientific">Tieghemostelium lacteum</name>
    <name type="common">Slime mold</name>
    <name type="synonym">Dictyostelium lacteum</name>
    <dbReference type="NCBI Taxonomy" id="361077"/>
    <lineage>
        <taxon>Eukaryota</taxon>
        <taxon>Amoebozoa</taxon>
        <taxon>Evosea</taxon>
        <taxon>Eumycetozoa</taxon>
        <taxon>Dictyostelia</taxon>
        <taxon>Dictyosteliales</taxon>
        <taxon>Raperosteliaceae</taxon>
        <taxon>Tieghemostelium</taxon>
    </lineage>
</organism>
<dbReference type="GO" id="GO:0003712">
    <property type="term" value="F:transcription coregulator activity"/>
    <property type="evidence" value="ECO:0007669"/>
    <property type="project" value="TreeGrafter"/>
</dbReference>
<dbReference type="OMA" id="IEQYQCF"/>
<evidence type="ECO:0000313" key="5">
    <source>
        <dbReference type="Proteomes" id="UP000076078"/>
    </source>
</evidence>
<dbReference type="GO" id="GO:0045944">
    <property type="term" value="P:positive regulation of transcription by RNA polymerase II"/>
    <property type="evidence" value="ECO:0007669"/>
    <property type="project" value="TreeGrafter"/>
</dbReference>
<name>A0A152A587_TIELA</name>
<protein>
    <submittedName>
        <fullName evidence="4">Uncharacterized protein</fullName>
    </submittedName>
</protein>
<dbReference type="GO" id="GO:0005634">
    <property type="term" value="C:nucleus"/>
    <property type="evidence" value="ECO:0007669"/>
    <property type="project" value="UniProtKB-SubCell"/>
</dbReference>
<evidence type="ECO:0000313" key="4">
    <source>
        <dbReference type="EMBL" id="KYR01398.1"/>
    </source>
</evidence>
<evidence type="ECO:0000256" key="1">
    <source>
        <dbReference type="ARBA" id="ARBA00004123"/>
    </source>
</evidence>
<dbReference type="InterPro" id="IPR024132">
    <property type="entry name" value="Akirin"/>
</dbReference>
<dbReference type="InParanoid" id="A0A152A587"/>
<dbReference type="PANTHER" id="PTHR13293:SF6">
    <property type="entry name" value="AKIRIN-RELATED"/>
    <property type="match status" value="1"/>
</dbReference>
<dbReference type="AlphaFoldDB" id="A0A152A587"/>
<dbReference type="Proteomes" id="UP000076078">
    <property type="component" value="Unassembled WGS sequence"/>
</dbReference>
<keyword evidence="3" id="KW-0539">Nucleus</keyword>
<gene>
    <name evidence="4" type="ORF">DLAC_01987</name>
</gene>
<dbReference type="PANTHER" id="PTHR13293">
    <property type="entry name" value="AKIRIN-RELATED"/>
    <property type="match status" value="1"/>
</dbReference>
<comment type="subcellular location">
    <subcellularLocation>
        <location evidence="1">Nucleus</location>
    </subcellularLocation>
</comment>
<evidence type="ECO:0000256" key="3">
    <source>
        <dbReference type="ARBA" id="ARBA00023242"/>
    </source>
</evidence>
<proteinExistence type="inferred from homology"/>